<gene>
    <name evidence="1" type="ORF">P5673_027208</name>
</gene>
<evidence type="ECO:0000313" key="1">
    <source>
        <dbReference type="EMBL" id="KAK2551789.1"/>
    </source>
</evidence>
<dbReference type="EMBL" id="JARQWQ010000093">
    <property type="protein sequence ID" value="KAK2551789.1"/>
    <property type="molecule type" value="Genomic_DNA"/>
</dbReference>
<dbReference type="AlphaFoldDB" id="A0AAD9PZ97"/>
<evidence type="ECO:0000313" key="2">
    <source>
        <dbReference type="Proteomes" id="UP001249851"/>
    </source>
</evidence>
<sequence length="61" mass="6797">MNLYDSAIFLTNTLGMKVVGVATASTENEMLAFSFERIIEPPWKISHTWARSFGKTADITS</sequence>
<organism evidence="1 2">
    <name type="scientific">Acropora cervicornis</name>
    <name type="common">Staghorn coral</name>
    <dbReference type="NCBI Taxonomy" id="6130"/>
    <lineage>
        <taxon>Eukaryota</taxon>
        <taxon>Metazoa</taxon>
        <taxon>Cnidaria</taxon>
        <taxon>Anthozoa</taxon>
        <taxon>Hexacorallia</taxon>
        <taxon>Scleractinia</taxon>
        <taxon>Astrocoeniina</taxon>
        <taxon>Acroporidae</taxon>
        <taxon>Acropora</taxon>
    </lineage>
</organism>
<keyword evidence="2" id="KW-1185">Reference proteome</keyword>
<name>A0AAD9PZ97_ACRCE</name>
<proteinExistence type="predicted"/>
<comment type="caution">
    <text evidence="1">The sequence shown here is derived from an EMBL/GenBank/DDBJ whole genome shotgun (WGS) entry which is preliminary data.</text>
</comment>
<dbReference type="Proteomes" id="UP001249851">
    <property type="component" value="Unassembled WGS sequence"/>
</dbReference>
<accession>A0AAD9PZ97</accession>
<reference evidence="1" key="1">
    <citation type="journal article" date="2023" name="G3 (Bethesda)">
        <title>Whole genome assembly and annotation of the endangered Caribbean coral Acropora cervicornis.</title>
        <authorList>
            <person name="Selwyn J.D."/>
            <person name="Vollmer S.V."/>
        </authorList>
    </citation>
    <scope>NUCLEOTIDE SEQUENCE</scope>
    <source>
        <strain evidence="1">K2</strain>
    </source>
</reference>
<reference evidence="1" key="2">
    <citation type="journal article" date="2023" name="Science">
        <title>Genomic signatures of disease resistance in endangered staghorn corals.</title>
        <authorList>
            <person name="Vollmer S.V."/>
            <person name="Selwyn J.D."/>
            <person name="Despard B.A."/>
            <person name="Roesel C.L."/>
        </authorList>
    </citation>
    <scope>NUCLEOTIDE SEQUENCE</scope>
    <source>
        <strain evidence="1">K2</strain>
    </source>
</reference>
<protein>
    <submittedName>
        <fullName evidence="1">Uncharacterized protein</fullName>
    </submittedName>
</protein>